<gene>
    <name evidence="2" type="ordered locus">Bathy18g00450</name>
</gene>
<dbReference type="Proteomes" id="UP000198341">
    <property type="component" value="Chromosome 18"/>
</dbReference>
<dbReference type="Gene3D" id="3.90.550.10">
    <property type="entry name" value="Spore Coat Polysaccharide Biosynthesis Protein SpsA, Chain A"/>
    <property type="match status" value="1"/>
</dbReference>
<keyword evidence="3" id="KW-1185">Reference proteome</keyword>
<sequence length="982" mass="111152">MSLTFTAPLSRTKKTLRMMRDEKRRFSPAVKDEFDFEFLDEEEGDSDYWDQDETKNNDIDDDDSNTHYKKRMGKFRDAFIDAFDDETFEAKEEEEEVSLFTNTAETPMNGRKCARSIAMKPSRRLYENDDKSSGSSSSHTKCGKRLTHEDFPPVAVVSAIHARSLMKIKSKSIDAMTEFTENLRMAFGDERDKKSEMHSDGELVLVVYGVNEETEEVLEDLEKHLFRENDFYLAIIDGDTRALNEISDYDDAIARGVKFTRAKFAIVADLNAIVPSAEWTKMALVKVFRTEPTVAAVLFGGNDNVSGFEGAKRPAMVIRAWEAKFALTSEDGSSGCAKTEKSLMSVMVDKGMEFKRLPRKLKRIDKSSRSSIGSGNNRDSSSRNDGGNRRLLFEEEEEGIDIMDGKWEANSNRGGVDGAFDLGCKSASKRNEKSLFCPTSSNNDNINKRKRRVQATFIMQYFNRAKTLGEIFDALAKSVKHSSISSPSSFTMEVLANVDSGYKKSDNWVKHALEFKKQTGNHDSPFVLSFSNDIHELRAYNRLAHVATAELLVFAQDDDKPDVTDPSSLSWLLDGLSLMRRHKDLALLGAYRGRYDDGSRMKTSSNQNDGSKFGGNFESDRETRPIAYVDSELGVPFLWMYKVNMGPMLFRKSIFLSSGGFHDQFSCAGEMAQGFDFEISVRMWSEGFKVGLYDPKWLHRIDKDLTAIGNQNRHRDVQKKELTDKKDEATKRNNQNIYTLFASEKNFHHEKGTKLAKKSLKEDLAKKTLICALPKTHELCHNSFLDTPRDAVTCMSADRKCFQRKYIEKHNVAGANDEDARKALPKDENGDIDVSKIRFTKGEKVRFKYEWLEHDGAQRVWNEALVETQKVALKTASSSSSSNLSVEDAVKQWLNENTPAINEKVEQVRLQLAKEAEPELKRAEELAAKGLIYGTGGAVSEEERARRAKEAKSVDKKTRDRVVELAGIKAFEDGKEDRAAWE</sequence>
<organism evidence="2 3">
    <name type="scientific">Bathycoccus prasinos</name>
    <dbReference type="NCBI Taxonomy" id="41875"/>
    <lineage>
        <taxon>Eukaryota</taxon>
        <taxon>Viridiplantae</taxon>
        <taxon>Chlorophyta</taxon>
        <taxon>Mamiellophyceae</taxon>
        <taxon>Mamiellales</taxon>
        <taxon>Bathycoccaceae</taxon>
        <taxon>Bathycoccus</taxon>
    </lineage>
</organism>
<reference evidence="2 3" key="1">
    <citation type="submission" date="2011-10" db="EMBL/GenBank/DDBJ databases">
        <authorList>
            <person name="Genoscope - CEA"/>
        </authorList>
    </citation>
    <scope>NUCLEOTIDE SEQUENCE [LARGE SCALE GENOMIC DNA]</scope>
    <source>
        <strain evidence="2 3">RCC 1105</strain>
    </source>
</reference>
<accession>K8F6X8</accession>
<dbReference type="GeneID" id="19010841"/>
<feature type="compositionally biased region" description="Low complexity" evidence="1">
    <location>
        <begin position="369"/>
        <end position="379"/>
    </location>
</feature>
<name>K8F6X8_9CHLO</name>
<dbReference type="EMBL" id="FO082261">
    <property type="protein sequence ID" value="CCO20595.1"/>
    <property type="molecule type" value="Genomic_DNA"/>
</dbReference>
<dbReference type="eggNOG" id="ENOG502STUC">
    <property type="taxonomic scope" value="Eukaryota"/>
</dbReference>
<dbReference type="SUPFAM" id="SSF53448">
    <property type="entry name" value="Nucleotide-diphospho-sugar transferases"/>
    <property type="match status" value="1"/>
</dbReference>
<feature type="compositionally biased region" description="Basic and acidic residues" evidence="1">
    <location>
        <begin position="380"/>
        <end position="390"/>
    </location>
</feature>
<feature type="region of interest" description="Disordered" evidence="1">
    <location>
        <begin position="42"/>
        <end position="67"/>
    </location>
</feature>
<feature type="compositionally biased region" description="Acidic residues" evidence="1">
    <location>
        <begin position="42"/>
        <end position="51"/>
    </location>
</feature>
<evidence type="ECO:0000313" key="2">
    <source>
        <dbReference type="EMBL" id="CCO20595.1"/>
    </source>
</evidence>
<dbReference type="RefSeq" id="XP_007508104.1">
    <property type="nucleotide sequence ID" value="XM_007508042.1"/>
</dbReference>
<dbReference type="KEGG" id="bpg:Bathy18g00450"/>
<proteinExistence type="predicted"/>
<dbReference type="InterPro" id="IPR029044">
    <property type="entry name" value="Nucleotide-diphossugar_trans"/>
</dbReference>
<feature type="region of interest" description="Disordered" evidence="1">
    <location>
        <begin position="123"/>
        <end position="146"/>
    </location>
</feature>
<dbReference type="AlphaFoldDB" id="K8F6X8"/>
<evidence type="ECO:0000313" key="3">
    <source>
        <dbReference type="Proteomes" id="UP000198341"/>
    </source>
</evidence>
<evidence type="ECO:0000256" key="1">
    <source>
        <dbReference type="SAM" id="MobiDB-lite"/>
    </source>
</evidence>
<dbReference type="OrthoDB" id="523921at2759"/>
<feature type="region of interest" description="Disordered" evidence="1">
    <location>
        <begin position="365"/>
        <end position="390"/>
    </location>
</feature>
<protein>
    <submittedName>
        <fullName evidence="2">Uncharacterized protein</fullName>
    </submittedName>
</protein>